<evidence type="ECO:0000256" key="5">
    <source>
        <dbReference type="ARBA" id="ARBA00022833"/>
    </source>
</evidence>
<keyword evidence="2 8" id="KW-0812">Transmembrane</keyword>
<reference evidence="10 11" key="1">
    <citation type="submission" date="2020-07" db="EMBL/GenBank/DDBJ databases">
        <title>Comparative genomics of pyrophilous fungi reveals a link between fire events and developmental genes.</title>
        <authorList>
            <consortium name="DOE Joint Genome Institute"/>
            <person name="Steindorff A.S."/>
            <person name="Carver A."/>
            <person name="Calhoun S."/>
            <person name="Stillman K."/>
            <person name="Liu H."/>
            <person name="Lipzen A."/>
            <person name="Pangilinan J."/>
            <person name="Labutti K."/>
            <person name="Bruns T.D."/>
            <person name="Grigoriev I.V."/>
        </authorList>
    </citation>
    <scope>NUCLEOTIDE SEQUENCE [LARGE SCALE GENOMIC DNA]</scope>
    <source>
        <strain evidence="10 11">CBS 144469</strain>
    </source>
</reference>
<dbReference type="EMBL" id="JACGCI010000061">
    <property type="protein sequence ID" value="KAF6749738.1"/>
    <property type="molecule type" value="Genomic_DNA"/>
</dbReference>
<dbReference type="Pfam" id="PF12906">
    <property type="entry name" value="RINGv"/>
    <property type="match status" value="1"/>
</dbReference>
<protein>
    <recommendedName>
        <fullName evidence="9">RING-CH-type domain-containing protein</fullName>
    </recommendedName>
</protein>
<evidence type="ECO:0000256" key="1">
    <source>
        <dbReference type="ARBA" id="ARBA00004141"/>
    </source>
</evidence>
<dbReference type="SMART" id="SM00744">
    <property type="entry name" value="RINGv"/>
    <property type="match status" value="1"/>
</dbReference>
<evidence type="ECO:0000256" key="2">
    <source>
        <dbReference type="ARBA" id="ARBA00022692"/>
    </source>
</evidence>
<dbReference type="GO" id="GO:0016020">
    <property type="term" value="C:membrane"/>
    <property type="evidence" value="ECO:0007669"/>
    <property type="project" value="UniProtKB-SubCell"/>
</dbReference>
<comment type="subcellular location">
    <subcellularLocation>
        <location evidence="1">Membrane</location>
        <topology evidence="1">Multi-pass membrane protein</topology>
    </subcellularLocation>
</comment>
<evidence type="ECO:0000313" key="10">
    <source>
        <dbReference type="EMBL" id="KAF6749738.1"/>
    </source>
</evidence>
<evidence type="ECO:0000313" key="11">
    <source>
        <dbReference type="Proteomes" id="UP000521943"/>
    </source>
</evidence>
<dbReference type="AlphaFoldDB" id="A0A8H6HPW4"/>
<evidence type="ECO:0000256" key="8">
    <source>
        <dbReference type="SAM" id="Phobius"/>
    </source>
</evidence>
<sequence>MATTTRVPTVDDLRLKLCYICREEELYDAPENPRRQWTHPCKCTLVAHEQCLLKWIQTAQATEGRAQNAMKCPQCGAAYELESKNPFILRLINVGNNILQSSGGMFTLFGTATVIGVVGTSIYVVCTGYGAWAMQKFIGKEMFNFLLGDDPSQWPWSAFINLPLLPFSLIVTRFQSTSSLPPIIPILLALPSTFSPAFNQKINDHWRLDKGVRKLTSYRPSSSPASTSSPRSWPPSPMIFGLFGIPLVQMVYQRLYSKVYFKVMGTLPPERVALLRNRDANGGAAGRNNVARMDIANGPFNLRVRANLRDDPHPAAHGEPDLLVGQDIPAPEEERVLQVNASTVGRKVAGALLTPAIASWMGTLLLRFSRHSVLLREFLAIRRPIGRVWYPPPVDVMNKDMHTLSAFKQMTVGFQMIARGLWGSSRTFLESDPVWWRNTVGLGLFIVVKDAVQLFHLWLTKRELESRKVKNRDFTGVDFRELDLIPSFLLGTRR</sequence>
<evidence type="ECO:0000256" key="6">
    <source>
        <dbReference type="ARBA" id="ARBA00022989"/>
    </source>
</evidence>
<dbReference type="InterPro" id="IPR013083">
    <property type="entry name" value="Znf_RING/FYVE/PHD"/>
</dbReference>
<dbReference type="Gene3D" id="3.30.40.10">
    <property type="entry name" value="Zinc/RING finger domain, C3HC4 (zinc finger)"/>
    <property type="match status" value="1"/>
</dbReference>
<keyword evidence="5" id="KW-0862">Zinc</keyword>
<name>A0A8H6HPW4_9AGAR</name>
<keyword evidence="6 8" id="KW-1133">Transmembrane helix</keyword>
<evidence type="ECO:0000256" key="3">
    <source>
        <dbReference type="ARBA" id="ARBA00022723"/>
    </source>
</evidence>
<proteinExistence type="predicted"/>
<evidence type="ECO:0000259" key="9">
    <source>
        <dbReference type="PROSITE" id="PS51292"/>
    </source>
</evidence>
<dbReference type="InterPro" id="IPR011016">
    <property type="entry name" value="Znf_RING-CH"/>
</dbReference>
<dbReference type="GO" id="GO:0008270">
    <property type="term" value="F:zinc ion binding"/>
    <property type="evidence" value="ECO:0007669"/>
    <property type="project" value="UniProtKB-KW"/>
</dbReference>
<feature type="transmembrane region" description="Helical" evidence="8">
    <location>
        <begin position="106"/>
        <end position="134"/>
    </location>
</feature>
<keyword evidence="11" id="KW-1185">Reference proteome</keyword>
<evidence type="ECO:0000256" key="4">
    <source>
        <dbReference type="ARBA" id="ARBA00022771"/>
    </source>
</evidence>
<dbReference type="OrthoDB" id="5817083at2759"/>
<feature type="domain" description="RING-CH-type" evidence="9">
    <location>
        <begin position="10"/>
        <end position="82"/>
    </location>
</feature>
<dbReference type="SUPFAM" id="SSF57850">
    <property type="entry name" value="RING/U-box"/>
    <property type="match status" value="1"/>
</dbReference>
<evidence type="ECO:0000256" key="7">
    <source>
        <dbReference type="ARBA" id="ARBA00023136"/>
    </source>
</evidence>
<dbReference type="PANTHER" id="PTHR46283">
    <property type="entry name" value="E3 UBIQUITIN-PROTEIN LIGASE MARCH5"/>
    <property type="match status" value="1"/>
</dbReference>
<accession>A0A8H6HPW4</accession>
<organism evidence="10 11">
    <name type="scientific">Ephemerocybe angulata</name>
    <dbReference type="NCBI Taxonomy" id="980116"/>
    <lineage>
        <taxon>Eukaryota</taxon>
        <taxon>Fungi</taxon>
        <taxon>Dikarya</taxon>
        <taxon>Basidiomycota</taxon>
        <taxon>Agaricomycotina</taxon>
        <taxon>Agaricomycetes</taxon>
        <taxon>Agaricomycetidae</taxon>
        <taxon>Agaricales</taxon>
        <taxon>Agaricineae</taxon>
        <taxon>Psathyrellaceae</taxon>
        <taxon>Ephemerocybe</taxon>
    </lineage>
</organism>
<comment type="caution">
    <text evidence="10">The sequence shown here is derived from an EMBL/GenBank/DDBJ whole genome shotgun (WGS) entry which is preliminary data.</text>
</comment>
<dbReference type="Proteomes" id="UP000521943">
    <property type="component" value="Unassembled WGS sequence"/>
</dbReference>
<dbReference type="PROSITE" id="PS51292">
    <property type="entry name" value="ZF_RING_CH"/>
    <property type="match status" value="1"/>
</dbReference>
<keyword evidence="4" id="KW-0863">Zinc-finger</keyword>
<gene>
    <name evidence="10" type="ORF">DFP72DRAFT_912568</name>
</gene>
<keyword evidence="3" id="KW-0479">Metal-binding</keyword>
<keyword evidence="7 8" id="KW-0472">Membrane</keyword>